<dbReference type="PANTHER" id="PTHR37984">
    <property type="entry name" value="PROTEIN CBG26694"/>
    <property type="match status" value="1"/>
</dbReference>
<reference evidence="6 7" key="1">
    <citation type="submission" date="2023-09" db="EMBL/GenBank/DDBJ databases">
        <authorList>
            <person name="Wang M."/>
        </authorList>
    </citation>
    <scope>NUCLEOTIDE SEQUENCE [LARGE SCALE GENOMIC DNA]</scope>
    <source>
        <strain evidence="6">GT-2023</strain>
        <tissue evidence="6">Liver</tissue>
    </source>
</reference>
<dbReference type="Gene3D" id="2.40.70.10">
    <property type="entry name" value="Acid Proteases"/>
    <property type="match status" value="1"/>
</dbReference>
<evidence type="ECO:0000256" key="2">
    <source>
        <dbReference type="ARBA" id="ARBA00012180"/>
    </source>
</evidence>
<sequence length="728" mass="83044">MLKFSPPESFPFERPSEWPEWKQRFMRYRTATKLTQEDGDVQVSALIYSMGKDAENIFKSFTFDDEDDRDNYEVVIQKFDEHFIPRRNVIYERARFHQRCQRDGETVEAFVRGLYELSEHCDFGELKDEYIRDRIVIGLRDKSLSEKLQLQGTLTLTRAIEMARSHELIKTQNAEQSESKLEEVKFSQQKCGRGKKMSTDRQRKGQGYRNEWSDRKKCTRCNKTHNQKEYCPAKKAECRKCKRTGHFAVVCHTKTVQEVTSYEDAGQAMFLGSVQSKDAPISPWTVDILMEGQTINFKIDSGADATIVSEKNYESLKNKIPLSKTNVILNSPGGKLECMGQMKTKVSVKKNTYLMNAYVVRGAHVGNLLGRSAAIQMGLIKRIDEIRESVFGSLGLMACEPVKIMLKSTAEPYSVHVARRVPIPMLTKVKQELDRMEQLGVIEEVSEATPWCAPMVPVAKRNGDIRICVDLKRLNEAVIREKYVLPTLDDITSKLAGATVFSSLDAASGFWQIPLDDASKRLTTFITPFKRYCFRRLPFGITSAPEIFQKRMSELLRNIEGVCCYMDDILVYGRTQEEHDHRLDEVLKAIHASGLKLKKEKCNFGQKELGFVGHCLSQEGISPDPEKVRAIRDLSKPQNLTELKRMLGMINYLCRYLPHSATVLQPLNELLRADTVWRWDKSQEEAFTKVKEMLVAAPVLAYYDVNKPTVVTADASSYGIGGCITSRA</sequence>
<dbReference type="InterPro" id="IPR043128">
    <property type="entry name" value="Rev_trsase/Diguanyl_cyclase"/>
</dbReference>
<feature type="domain" description="Reverse transcriptase" evidence="5">
    <location>
        <begin position="439"/>
        <end position="616"/>
    </location>
</feature>
<dbReference type="CDD" id="cd01647">
    <property type="entry name" value="RT_LTR"/>
    <property type="match status" value="1"/>
</dbReference>
<gene>
    <name evidence="6" type="ORF">QQF64_025875</name>
</gene>
<organism evidence="6 7">
    <name type="scientific">Cirrhinus molitorella</name>
    <name type="common">mud carp</name>
    <dbReference type="NCBI Taxonomy" id="172907"/>
    <lineage>
        <taxon>Eukaryota</taxon>
        <taxon>Metazoa</taxon>
        <taxon>Chordata</taxon>
        <taxon>Craniata</taxon>
        <taxon>Vertebrata</taxon>
        <taxon>Euteleostomi</taxon>
        <taxon>Actinopterygii</taxon>
        <taxon>Neopterygii</taxon>
        <taxon>Teleostei</taxon>
        <taxon>Ostariophysi</taxon>
        <taxon>Cypriniformes</taxon>
        <taxon>Cyprinidae</taxon>
        <taxon>Labeoninae</taxon>
        <taxon>Labeonini</taxon>
        <taxon>Cirrhinus</taxon>
    </lineage>
</organism>
<dbReference type="Gene3D" id="3.30.70.270">
    <property type="match status" value="2"/>
</dbReference>
<name>A0ABR3NQP1_9TELE</name>
<evidence type="ECO:0000259" key="4">
    <source>
        <dbReference type="PROSITE" id="PS50175"/>
    </source>
</evidence>
<dbReference type="PROSITE" id="PS50175">
    <property type="entry name" value="ASP_PROT_RETROV"/>
    <property type="match status" value="1"/>
</dbReference>
<proteinExistence type="inferred from homology"/>
<dbReference type="InterPro" id="IPR001995">
    <property type="entry name" value="Peptidase_A2_cat"/>
</dbReference>
<dbReference type="InterPro" id="IPR050951">
    <property type="entry name" value="Retrovirus_Pol_polyprotein"/>
</dbReference>
<dbReference type="EC" id="3.1.26.4" evidence="2"/>
<evidence type="ECO:0000256" key="3">
    <source>
        <dbReference type="ARBA" id="ARBA00022801"/>
    </source>
</evidence>
<dbReference type="Gene3D" id="3.10.10.10">
    <property type="entry name" value="HIV Type 1 Reverse Transcriptase, subunit A, domain 1"/>
    <property type="match status" value="1"/>
</dbReference>
<evidence type="ECO:0000256" key="1">
    <source>
        <dbReference type="ARBA" id="ARBA00010879"/>
    </source>
</evidence>
<keyword evidence="3" id="KW-0378">Hydrolase</keyword>
<dbReference type="InterPro" id="IPR021109">
    <property type="entry name" value="Peptidase_aspartic_dom_sf"/>
</dbReference>
<protein>
    <recommendedName>
        <fullName evidence="2">ribonuclease H</fullName>
        <ecNumber evidence="2">3.1.26.4</ecNumber>
    </recommendedName>
</protein>
<keyword evidence="7" id="KW-1185">Reference proteome</keyword>
<dbReference type="EMBL" id="JAYMGO010000003">
    <property type="protein sequence ID" value="KAL1279202.1"/>
    <property type="molecule type" value="Genomic_DNA"/>
</dbReference>
<accession>A0ABR3NQP1</accession>
<dbReference type="Pfam" id="PF17919">
    <property type="entry name" value="RT_RNaseH_2"/>
    <property type="match status" value="1"/>
</dbReference>
<comment type="caution">
    <text evidence="6">The sequence shown here is derived from an EMBL/GenBank/DDBJ whole genome shotgun (WGS) entry which is preliminary data.</text>
</comment>
<evidence type="ECO:0000259" key="5">
    <source>
        <dbReference type="PROSITE" id="PS50878"/>
    </source>
</evidence>
<dbReference type="InterPro" id="IPR043502">
    <property type="entry name" value="DNA/RNA_pol_sf"/>
</dbReference>
<dbReference type="SUPFAM" id="SSF56672">
    <property type="entry name" value="DNA/RNA polymerases"/>
    <property type="match status" value="1"/>
</dbReference>
<feature type="domain" description="Peptidase A2" evidence="4">
    <location>
        <begin position="295"/>
        <end position="373"/>
    </location>
</feature>
<dbReference type="InterPro" id="IPR041577">
    <property type="entry name" value="RT_RNaseH_2"/>
</dbReference>
<evidence type="ECO:0000313" key="6">
    <source>
        <dbReference type="EMBL" id="KAL1279202.1"/>
    </source>
</evidence>
<evidence type="ECO:0000313" key="7">
    <source>
        <dbReference type="Proteomes" id="UP001558613"/>
    </source>
</evidence>
<dbReference type="PROSITE" id="PS50878">
    <property type="entry name" value="RT_POL"/>
    <property type="match status" value="1"/>
</dbReference>
<dbReference type="Pfam" id="PF00078">
    <property type="entry name" value="RVT_1"/>
    <property type="match status" value="1"/>
</dbReference>
<dbReference type="InterPro" id="IPR000477">
    <property type="entry name" value="RT_dom"/>
</dbReference>
<dbReference type="PANTHER" id="PTHR37984:SF9">
    <property type="entry name" value="INTEGRASE CATALYTIC DOMAIN-CONTAINING PROTEIN"/>
    <property type="match status" value="1"/>
</dbReference>
<dbReference type="SUPFAM" id="SSF50630">
    <property type="entry name" value="Acid proteases"/>
    <property type="match status" value="1"/>
</dbReference>
<comment type="similarity">
    <text evidence="1">Belongs to the beta type-B retroviral polymerase family. HERV class-II K(HML-2) pol subfamily.</text>
</comment>
<dbReference type="Proteomes" id="UP001558613">
    <property type="component" value="Unassembled WGS sequence"/>
</dbReference>